<protein>
    <submittedName>
        <fullName evidence="2">Uncharacterized protein</fullName>
    </submittedName>
</protein>
<gene>
    <name evidence="2" type="ORF">PVAP13_1NG021172</name>
</gene>
<reference evidence="2" key="1">
    <citation type="submission" date="2020-05" db="EMBL/GenBank/DDBJ databases">
        <title>WGS assembly of Panicum virgatum.</title>
        <authorList>
            <person name="Lovell J.T."/>
            <person name="Jenkins J."/>
            <person name="Shu S."/>
            <person name="Juenger T.E."/>
            <person name="Schmutz J."/>
        </authorList>
    </citation>
    <scope>NUCLEOTIDE SEQUENCE</scope>
    <source>
        <strain evidence="2">AP13</strain>
    </source>
</reference>
<dbReference type="Proteomes" id="UP000823388">
    <property type="component" value="Chromosome 1N"/>
</dbReference>
<evidence type="ECO:0000313" key="2">
    <source>
        <dbReference type="EMBL" id="KAG2648580.1"/>
    </source>
</evidence>
<evidence type="ECO:0000313" key="3">
    <source>
        <dbReference type="Proteomes" id="UP000823388"/>
    </source>
</evidence>
<organism evidence="2 3">
    <name type="scientific">Panicum virgatum</name>
    <name type="common">Blackwell switchgrass</name>
    <dbReference type="NCBI Taxonomy" id="38727"/>
    <lineage>
        <taxon>Eukaryota</taxon>
        <taxon>Viridiplantae</taxon>
        <taxon>Streptophyta</taxon>
        <taxon>Embryophyta</taxon>
        <taxon>Tracheophyta</taxon>
        <taxon>Spermatophyta</taxon>
        <taxon>Magnoliopsida</taxon>
        <taxon>Liliopsida</taxon>
        <taxon>Poales</taxon>
        <taxon>Poaceae</taxon>
        <taxon>PACMAD clade</taxon>
        <taxon>Panicoideae</taxon>
        <taxon>Panicodae</taxon>
        <taxon>Paniceae</taxon>
        <taxon>Panicinae</taxon>
        <taxon>Panicum</taxon>
        <taxon>Panicum sect. Hiantes</taxon>
    </lineage>
</organism>
<dbReference type="EMBL" id="CM029038">
    <property type="protein sequence ID" value="KAG2648580.1"/>
    <property type="molecule type" value="Genomic_DNA"/>
</dbReference>
<accession>A0A8T0WKP4</accession>
<keyword evidence="3" id="KW-1185">Reference proteome</keyword>
<comment type="caution">
    <text evidence="2">The sequence shown here is derived from an EMBL/GenBank/DDBJ whole genome shotgun (WGS) entry which is preliminary data.</text>
</comment>
<feature type="region of interest" description="Disordered" evidence="1">
    <location>
        <begin position="125"/>
        <end position="178"/>
    </location>
</feature>
<sequence length="178" mass="18730">MHDDAEDGGEGLSSASSSSQLWCATGLVLLNMRQTTQSPAAPWQLTWINQFTTKEQLAVVAIQRLYHLDRECYNALTCVTIGLPAAAQPCKGWGPVGRRRYLCMAPSMHTAPRAHTQQLLVGGAEAEADGQPHDGAPAGPCSGHAPPDRPSIAGEGLGEIRNSPGGGAGRPRRGGRGR</sequence>
<name>A0A8T0WKP4_PANVG</name>
<proteinExistence type="predicted"/>
<dbReference type="AlphaFoldDB" id="A0A8T0WKP4"/>
<evidence type="ECO:0000256" key="1">
    <source>
        <dbReference type="SAM" id="MobiDB-lite"/>
    </source>
</evidence>